<proteinExistence type="predicted"/>
<dbReference type="AlphaFoldDB" id="A0A5C2S869"/>
<keyword evidence="2" id="KW-1185">Reference proteome</keyword>
<accession>A0A5C2S869</accession>
<organism evidence="1 2">
    <name type="scientific">Lentinus tigrinus ALCF2SS1-6</name>
    <dbReference type="NCBI Taxonomy" id="1328759"/>
    <lineage>
        <taxon>Eukaryota</taxon>
        <taxon>Fungi</taxon>
        <taxon>Dikarya</taxon>
        <taxon>Basidiomycota</taxon>
        <taxon>Agaricomycotina</taxon>
        <taxon>Agaricomycetes</taxon>
        <taxon>Polyporales</taxon>
        <taxon>Polyporaceae</taxon>
        <taxon>Lentinus</taxon>
    </lineage>
</organism>
<dbReference type="Proteomes" id="UP000313359">
    <property type="component" value="Unassembled WGS sequence"/>
</dbReference>
<name>A0A5C2S869_9APHY</name>
<dbReference type="STRING" id="1328759.A0A5C2S869"/>
<dbReference type="Gene3D" id="3.40.50.11350">
    <property type="match status" value="1"/>
</dbReference>
<sequence length="502" mass="57566">MPPSSSSFSWPTRWSISRSFRRRYVVAAVLSLITLSSIPAFMFNRRLYSPAERMPPQPPIISPFLRPTSHTASPIVHTPVKETEITEDTLPVHLQPDTHLEGWSATVHFRDSLRNDTGYMTSFLSAGWTNDQITIGHLIYLAMITGRVPILPPFTSFIAGTPMPFSQTFDVPRMVVALNIPILEWHMVKNLELARNQNVFDEIGCWNIMEVNDIHAPESERGPRGSITPSLLGLDISYTRAPPSIKLLPGYEHDSHSTFWSLAKLAFPEERKRVLDRPDEHPTRPSERKKVMIPPDEQLVCYDFLYYLCSVEPFDSFERDYSPMWRNVMKHAHWTRETTQLALSYLRKTLRLDDNASIPSYITIHARRGDFEGWCGTVPKADCLPPLSAFARRVRQIQEELRERHGIYASTVIMTSDEKDPLWWDGVRERGWIRVDHDSLGTAREHGNWYPVVLDAVIQSMGMGFVGTDRSTFSHMARMRVTDWNHGAARMVKWGHIGADQD</sequence>
<dbReference type="CDD" id="cd11296">
    <property type="entry name" value="O-FucT_like"/>
    <property type="match status" value="1"/>
</dbReference>
<gene>
    <name evidence="1" type="ORF">L227DRAFT_586583</name>
</gene>
<evidence type="ECO:0000313" key="2">
    <source>
        <dbReference type="Proteomes" id="UP000313359"/>
    </source>
</evidence>
<evidence type="ECO:0000313" key="1">
    <source>
        <dbReference type="EMBL" id="RPD59329.1"/>
    </source>
</evidence>
<dbReference type="OrthoDB" id="423313at2759"/>
<dbReference type="EMBL" id="ML122270">
    <property type="protein sequence ID" value="RPD59329.1"/>
    <property type="molecule type" value="Genomic_DNA"/>
</dbReference>
<reference evidence="1" key="1">
    <citation type="journal article" date="2018" name="Genome Biol. Evol.">
        <title>Genomics and development of Lentinus tigrinus, a white-rot wood-decaying mushroom with dimorphic fruiting bodies.</title>
        <authorList>
            <person name="Wu B."/>
            <person name="Xu Z."/>
            <person name="Knudson A."/>
            <person name="Carlson A."/>
            <person name="Chen N."/>
            <person name="Kovaka S."/>
            <person name="LaButti K."/>
            <person name="Lipzen A."/>
            <person name="Pennachio C."/>
            <person name="Riley R."/>
            <person name="Schakwitz W."/>
            <person name="Umezawa K."/>
            <person name="Ohm R.A."/>
            <person name="Grigoriev I.V."/>
            <person name="Nagy L.G."/>
            <person name="Gibbons J."/>
            <person name="Hibbett D."/>
        </authorList>
    </citation>
    <scope>NUCLEOTIDE SEQUENCE [LARGE SCALE GENOMIC DNA]</scope>
    <source>
        <strain evidence="1">ALCF2SS1-6</strain>
    </source>
</reference>
<protein>
    <submittedName>
        <fullName evidence="1">Uncharacterized protein</fullName>
    </submittedName>
</protein>